<dbReference type="Pfam" id="PF13424">
    <property type="entry name" value="TPR_12"/>
    <property type="match status" value="1"/>
</dbReference>
<evidence type="ECO:0000256" key="5">
    <source>
        <dbReference type="ARBA" id="ARBA00023163"/>
    </source>
</evidence>
<evidence type="ECO:0000256" key="6">
    <source>
        <dbReference type="PROSITE-ProRule" id="PRU01091"/>
    </source>
</evidence>
<feature type="DNA-binding region" description="OmpR/PhoB-type" evidence="6">
    <location>
        <begin position="13"/>
        <end position="114"/>
    </location>
</feature>
<dbReference type="InterPro" id="IPR011990">
    <property type="entry name" value="TPR-like_helical_dom_sf"/>
</dbReference>
<keyword evidence="4 6" id="KW-0238">DNA-binding</keyword>
<dbReference type="SMART" id="SM01043">
    <property type="entry name" value="BTAD"/>
    <property type="match status" value="1"/>
</dbReference>
<dbReference type="SUPFAM" id="SSF52540">
    <property type="entry name" value="P-loop containing nucleoside triphosphate hydrolases"/>
    <property type="match status" value="1"/>
</dbReference>
<proteinExistence type="inferred from homology"/>
<dbReference type="Proteomes" id="UP001500016">
    <property type="component" value="Unassembled WGS sequence"/>
</dbReference>
<dbReference type="SUPFAM" id="SSF46894">
    <property type="entry name" value="C-terminal effector domain of the bipartite response regulators"/>
    <property type="match status" value="1"/>
</dbReference>
<dbReference type="Gene3D" id="1.10.10.10">
    <property type="entry name" value="Winged helix-like DNA-binding domain superfamily/Winged helix DNA-binding domain"/>
    <property type="match status" value="1"/>
</dbReference>
<dbReference type="Pfam" id="PF13374">
    <property type="entry name" value="TPR_10"/>
    <property type="match status" value="1"/>
</dbReference>
<feature type="domain" description="OmpR/PhoB-type" evidence="7">
    <location>
        <begin position="13"/>
        <end position="114"/>
    </location>
</feature>
<keyword evidence="5" id="KW-0804">Transcription</keyword>
<dbReference type="Gene3D" id="3.40.50.300">
    <property type="entry name" value="P-loop containing nucleotide triphosphate hydrolases"/>
    <property type="match status" value="1"/>
</dbReference>
<accession>A0ABN2VKM9</accession>
<dbReference type="CDD" id="cd15831">
    <property type="entry name" value="BTAD"/>
    <property type="match status" value="1"/>
</dbReference>
<keyword evidence="2" id="KW-0902">Two-component regulatory system</keyword>
<dbReference type="InterPro" id="IPR036388">
    <property type="entry name" value="WH-like_DNA-bd_sf"/>
</dbReference>
<reference evidence="8 9" key="1">
    <citation type="journal article" date="2019" name="Int. J. Syst. Evol. Microbiol.">
        <title>The Global Catalogue of Microorganisms (GCM) 10K type strain sequencing project: providing services to taxonomists for standard genome sequencing and annotation.</title>
        <authorList>
            <consortium name="The Broad Institute Genomics Platform"/>
            <consortium name="The Broad Institute Genome Sequencing Center for Infectious Disease"/>
            <person name="Wu L."/>
            <person name="Ma J."/>
        </authorList>
    </citation>
    <scope>NUCLEOTIDE SEQUENCE [LARGE SCALE GENOMIC DNA]</scope>
    <source>
        <strain evidence="8 9">JCM 15478</strain>
    </source>
</reference>
<organism evidence="8 9">
    <name type="scientific">Streptomyces albiaxialis</name>
    <dbReference type="NCBI Taxonomy" id="329523"/>
    <lineage>
        <taxon>Bacteria</taxon>
        <taxon>Bacillati</taxon>
        <taxon>Actinomycetota</taxon>
        <taxon>Actinomycetes</taxon>
        <taxon>Kitasatosporales</taxon>
        <taxon>Streptomycetaceae</taxon>
        <taxon>Streptomyces</taxon>
    </lineage>
</organism>
<evidence type="ECO:0000256" key="4">
    <source>
        <dbReference type="ARBA" id="ARBA00023125"/>
    </source>
</evidence>
<dbReference type="InterPro" id="IPR051677">
    <property type="entry name" value="AfsR-DnrI-RedD_regulator"/>
</dbReference>
<dbReference type="InterPro" id="IPR016032">
    <property type="entry name" value="Sig_transdc_resp-reg_C-effctor"/>
</dbReference>
<evidence type="ECO:0000256" key="2">
    <source>
        <dbReference type="ARBA" id="ARBA00023012"/>
    </source>
</evidence>
<dbReference type="PROSITE" id="PS51755">
    <property type="entry name" value="OMPR_PHOB"/>
    <property type="match status" value="1"/>
</dbReference>
<dbReference type="SUPFAM" id="SSF48452">
    <property type="entry name" value="TPR-like"/>
    <property type="match status" value="3"/>
</dbReference>
<evidence type="ECO:0000313" key="9">
    <source>
        <dbReference type="Proteomes" id="UP001500016"/>
    </source>
</evidence>
<dbReference type="InterPro" id="IPR005158">
    <property type="entry name" value="BTAD"/>
</dbReference>
<keyword evidence="9" id="KW-1185">Reference proteome</keyword>
<keyword evidence="3" id="KW-0805">Transcription regulation</keyword>
<dbReference type="InterPro" id="IPR001867">
    <property type="entry name" value="OmpR/PhoB-type_DNA-bd"/>
</dbReference>
<dbReference type="InterPro" id="IPR019734">
    <property type="entry name" value="TPR_rpt"/>
</dbReference>
<dbReference type="SMART" id="SM00862">
    <property type="entry name" value="Trans_reg_C"/>
    <property type="match status" value="1"/>
</dbReference>
<dbReference type="PANTHER" id="PTHR35807:SF1">
    <property type="entry name" value="TRANSCRIPTIONAL REGULATOR REDD"/>
    <property type="match status" value="1"/>
</dbReference>
<evidence type="ECO:0000259" key="7">
    <source>
        <dbReference type="PROSITE" id="PS51755"/>
    </source>
</evidence>
<sequence>MGGPRIFWGEMRAEFRLLGDVEVRAGDRIEGRTEGRAVEIGHARQRVVLVALLADAGRVVTVDQLVSRVWGEDAPQRARGTLHSYLSRLRNALAPVGTGASPLTRRSGGYVLDVDPLTVDLHRFRHLLACARERGTDDTRAASLLEEALGLWRGEEPFAGLDTPWLATLRDSLTHERRTAELDLTDARLRLGHHAALLTDLALRTTAHPLDERLAGQYVLALFRSGRRADALAHLQRVRRTLAEELGVDPSPELAALQQRILRADEAPTSGLESASGDVRVSTLRVDTVHVAHLSVSEPAAPAIRPAQLPATVPDFTGRAALAEDLTDRLTSGVPVIAVAGIGGVGKTTLALHVAHAAGEAFPDGQLYVDLHGGSAAPAAPEAVLGTFLRSLGVTESAVPDGVEERAALYRSLSAGRPLLVLLDNARDAAQVRPLLPGAGGTALVTSRAQMGDLTAAHHVDLDVMGPQEALALFTRVVGEPRVAGEPARAEEVVAACGYLPLAIRIAASRMAVRKNWTVSGLAARLADERRRLDELRVGDLQVTATFELGYGQLEAEQARAFRLLGVVDGPDISLAAAAALLGRDPYATEDVIESLVDVSLLESMTPGRYRFHDLVRLFARSRAERDEQSRTERDAAVERLLDFYLATVSTVFAIERPGERTVDHLMRAPCEGLTFQGRDSALAWLFEEADCVLAAVLQAAGTDRFRLAADLLFAAKDLGDSGAHSAQFERAAHAVRDAARDSGDASAEARALIMLSHVQFLSGRFDQSDRSAREALPLAEECDDTLARSYALHTRSLVGNVQGRFDLAEEYHLLAVEAFRADGNRPSEASAYCNLAHVHVAQGRTESAIDLARRGLRIYLDLGHRMRVANARNVLARALTQAGRFDEALEEFAVSLDLFRETQQQLWEGTTHARMAETLLAADRPLDAVHHAEQALTLRAVGGEWMRARTLTALGRGLHVLGEPERARDCWRDALRIFEERGAKETAEVSALLDGRESP</sequence>
<dbReference type="Gene3D" id="1.25.40.10">
    <property type="entry name" value="Tetratricopeptide repeat domain"/>
    <property type="match status" value="2"/>
</dbReference>
<evidence type="ECO:0000256" key="1">
    <source>
        <dbReference type="ARBA" id="ARBA00005820"/>
    </source>
</evidence>
<comment type="similarity">
    <text evidence="1">Belongs to the AfsR/DnrI/RedD regulatory family.</text>
</comment>
<dbReference type="PANTHER" id="PTHR35807">
    <property type="entry name" value="TRANSCRIPTIONAL REGULATOR REDD-RELATED"/>
    <property type="match status" value="1"/>
</dbReference>
<dbReference type="Pfam" id="PF03704">
    <property type="entry name" value="BTAD"/>
    <property type="match status" value="1"/>
</dbReference>
<protein>
    <submittedName>
        <fullName evidence="8">Transcriptional regulator AfsR</fullName>
    </submittedName>
</protein>
<name>A0ABN2VKM9_9ACTN</name>
<comment type="caution">
    <text evidence="8">The sequence shown here is derived from an EMBL/GenBank/DDBJ whole genome shotgun (WGS) entry which is preliminary data.</text>
</comment>
<dbReference type="Pfam" id="PF00486">
    <property type="entry name" value="Trans_reg_C"/>
    <property type="match status" value="1"/>
</dbReference>
<gene>
    <name evidence="8" type="primary">afsR_3</name>
    <name evidence="8" type="ORF">GCM10009801_03350</name>
</gene>
<dbReference type="EMBL" id="BAAAPE010000001">
    <property type="protein sequence ID" value="GAA2061202.1"/>
    <property type="molecule type" value="Genomic_DNA"/>
</dbReference>
<dbReference type="PRINTS" id="PR00364">
    <property type="entry name" value="DISEASERSIST"/>
</dbReference>
<evidence type="ECO:0000313" key="8">
    <source>
        <dbReference type="EMBL" id="GAA2061202.1"/>
    </source>
</evidence>
<dbReference type="InterPro" id="IPR027417">
    <property type="entry name" value="P-loop_NTPase"/>
</dbReference>
<evidence type="ECO:0000256" key="3">
    <source>
        <dbReference type="ARBA" id="ARBA00023015"/>
    </source>
</evidence>
<dbReference type="SMART" id="SM00028">
    <property type="entry name" value="TPR"/>
    <property type="match status" value="5"/>
</dbReference>